<dbReference type="GO" id="GO:0005524">
    <property type="term" value="F:ATP binding"/>
    <property type="evidence" value="ECO:0007669"/>
    <property type="project" value="UniProtKB-KW"/>
</dbReference>
<comment type="similarity">
    <text evidence="1">Belongs to the ABC transporter superfamily.</text>
</comment>
<keyword evidence="4 6" id="KW-0067">ATP-binding</keyword>
<dbReference type="EMBL" id="PNGG01000008">
    <property type="protein sequence ID" value="PMC17195.1"/>
    <property type="molecule type" value="Genomic_DNA"/>
</dbReference>
<dbReference type="PROSITE" id="PS50893">
    <property type="entry name" value="ABC_TRANSPORTER_2"/>
    <property type="match status" value="1"/>
</dbReference>
<dbReference type="GO" id="GO:0042626">
    <property type="term" value="F:ATPase-coupled transmembrane transporter activity"/>
    <property type="evidence" value="ECO:0007669"/>
    <property type="project" value="TreeGrafter"/>
</dbReference>
<evidence type="ECO:0000256" key="1">
    <source>
        <dbReference type="ARBA" id="ARBA00005417"/>
    </source>
</evidence>
<dbReference type="SMART" id="SM00382">
    <property type="entry name" value="AAA"/>
    <property type="match status" value="1"/>
</dbReference>
<dbReference type="InterPro" id="IPR003593">
    <property type="entry name" value="AAA+_ATPase"/>
</dbReference>
<dbReference type="InterPro" id="IPR003439">
    <property type="entry name" value="ABC_transporter-like_ATP-bd"/>
</dbReference>
<dbReference type="PANTHER" id="PTHR43553">
    <property type="entry name" value="HEAVY METAL TRANSPORTER"/>
    <property type="match status" value="1"/>
</dbReference>
<keyword evidence="3" id="KW-0547">Nucleotide-binding</keyword>
<evidence type="ECO:0000256" key="4">
    <source>
        <dbReference type="ARBA" id="ARBA00022840"/>
    </source>
</evidence>
<dbReference type="AlphaFoldDB" id="A0A2N6QCD3"/>
<gene>
    <name evidence="6" type="ORF">CJ235_10960</name>
</gene>
<evidence type="ECO:0000256" key="3">
    <source>
        <dbReference type="ARBA" id="ARBA00022741"/>
    </source>
</evidence>
<name>A0A2N6QCD3_9STAP</name>
<keyword evidence="2" id="KW-0813">Transport</keyword>
<dbReference type="Proteomes" id="UP000235748">
    <property type="component" value="Unassembled WGS sequence"/>
</dbReference>
<accession>A0A2N6QCD3</accession>
<dbReference type="Gene3D" id="3.40.50.300">
    <property type="entry name" value="P-loop containing nucleotide triphosphate hydrolases"/>
    <property type="match status" value="1"/>
</dbReference>
<sequence length="260" mass="29206">MLINLEKIGRIKKGKTILNDIDWTINEGDHWVLYGLNGAGKTTLLNIINAYESPTNGQMTLFGMQPGKVGYSADNVRNHIGFVSNSLMERFQEGELVKDVVMSGAYKSIGLYTEPSEEVRENALHLLQQVEMEDFKEQYYGLLSTGERQRVLIARALMGQPDLLVLDEPVSGLDFLAREAVLTALDNLYHHYPDLAVIYVTHFVEELTSEVGKGFLLKDGECYKQGAIEAVLNSDTLSAFFNRPVELTRLHGRYALFLKS</sequence>
<dbReference type="InterPro" id="IPR027417">
    <property type="entry name" value="P-loop_NTPase"/>
</dbReference>
<evidence type="ECO:0000313" key="6">
    <source>
        <dbReference type="EMBL" id="PMC17195.1"/>
    </source>
</evidence>
<dbReference type="GO" id="GO:0043190">
    <property type="term" value="C:ATP-binding cassette (ABC) transporter complex"/>
    <property type="evidence" value="ECO:0007669"/>
    <property type="project" value="TreeGrafter"/>
</dbReference>
<protein>
    <submittedName>
        <fullName evidence="6">ABC transporter ATP-binding protein</fullName>
    </submittedName>
</protein>
<dbReference type="GO" id="GO:0016887">
    <property type="term" value="F:ATP hydrolysis activity"/>
    <property type="evidence" value="ECO:0007669"/>
    <property type="project" value="InterPro"/>
</dbReference>
<dbReference type="RefSeq" id="WP_070504763.1">
    <property type="nucleotide sequence ID" value="NZ_JALCYA010000010.1"/>
</dbReference>
<reference evidence="6 7" key="1">
    <citation type="submission" date="2017-09" db="EMBL/GenBank/DDBJ databases">
        <title>Bacterial strain isolated from the female urinary microbiota.</title>
        <authorList>
            <person name="Thomas-White K."/>
            <person name="Kumar N."/>
            <person name="Forster S."/>
            <person name="Putonti C."/>
            <person name="Lawley T."/>
            <person name="Wolfe A.J."/>
        </authorList>
    </citation>
    <scope>NUCLEOTIDE SEQUENCE [LARGE SCALE GENOMIC DNA]</scope>
    <source>
        <strain evidence="6 7">UMB0834</strain>
    </source>
</reference>
<proteinExistence type="inferred from homology"/>
<organism evidence="6 7">
    <name type="scientific">Staphylococcus pettenkoferi</name>
    <dbReference type="NCBI Taxonomy" id="170573"/>
    <lineage>
        <taxon>Bacteria</taxon>
        <taxon>Bacillati</taxon>
        <taxon>Bacillota</taxon>
        <taxon>Bacilli</taxon>
        <taxon>Bacillales</taxon>
        <taxon>Staphylococcaceae</taxon>
        <taxon>Staphylococcus</taxon>
    </lineage>
</organism>
<dbReference type="PANTHER" id="PTHR43553:SF3">
    <property type="entry name" value="ABC TRANSPORTER ATP-BINDING PROTEIN MODF"/>
    <property type="match status" value="1"/>
</dbReference>
<comment type="caution">
    <text evidence="6">The sequence shown here is derived from an EMBL/GenBank/DDBJ whole genome shotgun (WGS) entry which is preliminary data.</text>
</comment>
<evidence type="ECO:0000313" key="7">
    <source>
        <dbReference type="Proteomes" id="UP000235748"/>
    </source>
</evidence>
<feature type="domain" description="ABC transporter" evidence="5">
    <location>
        <begin position="3"/>
        <end position="244"/>
    </location>
</feature>
<dbReference type="STRING" id="170573.GCA_001076995_01312"/>
<evidence type="ECO:0000259" key="5">
    <source>
        <dbReference type="PROSITE" id="PS50893"/>
    </source>
</evidence>
<dbReference type="Pfam" id="PF00005">
    <property type="entry name" value="ABC_tran"/>
    <property type="match status" value="1"/>
</dbReference>
<dbReference type="SUPFAM" id="SSF52540">
    <property type="entry name" value="P-loop containing nucleoside triphosphate hydrolases"/>
    <property type="match status" value="1"/>
</dbReference>
<dbReference type="InterPro" id="IPR050095">
    <property type="entry name" value="ECF_ABC_transporter_ATP-bd"/>
</dbReference>
<evidence type="ECO:0000256" key="2">
    <source>
        <dbReference type="ARBA" id="ARBA00022448"/>
    </source>
</evidence>